<comment type="caution">
    <text evidence="1">The sequence shown here is derived from an EMBL/GenBank/DDBJ whole genome shotgun (WGS) entry which is preliminary data.</text>
</comment>
<keyword evidence="2" id="KW-1185">Reference proteome</keyword>
<sequence>MRIFRDRAHLEEVLGGVTKWERTLEALRAGGRHLGVMYSVGDSLTTMRARTTAFATDDLVARRRYQCVLSPVDGDAAVEVAPVATLAPAGPYSDLTDRRYLRGDARRHTIRRGAVLVIGPDEAVRVLPVPDTTVTVAYVTVEGATFPNK</sequence>
<dbReference type="AlphaFoldDB" id="A0A4Q9HX16"/>
<dbReference type="RefSeq" id="WP_131123018.1">
    <property type="nucleotide sequence ID" value="NZ_SIXH01000068.1"/>
</dbReference>
<dbReference type="Proteomes" id="UP000292452">
    <property type="component" value="Unassembled WGS sequence"/>
</dbReference>
<evidence type="ECO:0000313" key="2">
    <source>
        <dbReference type="Proteomes" id="UP000292452"/>
    </source>
</evidence>
<accession>A0A4Q9HX16</accession>
<evidence type="ECO:0000313" key="1">
    <source>
        <dbReference type="EMBL" id="TBO59732.1"/>
    </source>
</evidence>
<proteinExistence type="predicted"/>
<dbReference type="EMBL" id="SIXH01000068">
    <property type="protein sequence ID" value="TBO59732.1"/>
    <property type="molecule type" value="Genomic_DNA"/>
</dbReference>
<organism evidence="1 2">
    <name type="scientific">Streptomyces kasugaensis</name>
    <dbReference type="NCBI Taxonomy" id="1946"/>
    <lineage>
        <taxon>Bacteria</taxon>
        <taxon>Bacillati</taxon>
        <taxon>Actinomycetota</taxon>
        <taxon>Actinomycetes</taxon>
        <taxon>Kitasatosporales</taxon>
        <taxon>Streptomycetaceae</taxon>
        <taxon>Streptomyces</taxon>
    </lineage>
</organism>
<gene>
    <name evidence="1" type="ORF">EYS09_10455</name>
</gene>
<reference evidence="1 2" key="1">
    <citation type="submission" date="2019-02" db="EMBL/GenBank/DDBJ databases">
        <title>Draft Genome Sequence of Streptomyces sp. AM-2504, identified by 16S rRNA comparative analysis as a Streptomyces Kasugaensis strain.</title>
        <authorList>
            <person name="Napolioni V."/>
            <person name="Giuliodori A.M."/>
            <person name="Spurio R."/>
            <person name="Fabbretti A."/>
        </authorList>
    </citation>
    <scope>NUCLEOTIDE SEQUENCE [LARGE SCALE GENOMIC DNA]</scope>
    <source>
        <strain evidence="1 2">AM-2504</strain>
    </source>
</reference>
<protein>
    <submittedName>
        <fullName evidence="1">Uncharacterized protein</fullName>
    </submittedName>
</protein>
<name>A0A4Q9HX16_STRKA</name>